<reference evidence="4" key="1">
    <citation type="journal article" date="2019" name="Int. J. Syst. Evol. Microbiol.">
        <title>The Global Catalogue of Microorganisms (GCM) 10K type strain sequencing project: providing services to taxonomists for standard genome sequencing and annotation.</title>
        <authorList>
            <consortium name="The Broad Institute Genomics Platform"/>
            <consortium name="The Broad Institute Genome Sequencing Center for Infectious Disease"/>
            <person name="Wu L."/>
            <person name="Ma J."/>
        </authorList>
    </citation>
    <scope>NUCLEOTIDE SEQUENCE [LARGE SCALE GENOMIC DNA]</scope>
    <source>
        <strain evidence="4">JCM 18304</strain>
    </source>
</reference>
<evidence type="ECO:0000259" key="2">
    <source>
        <dbReference type="SMART" id="SM00495"/>
    </source>
</evidence>
<dbReference type="EMBL" id="BAABJQ010000008">
    <property type="protein sequence ID" value="GAA5186479.1"/>
    <property type="molecule type" value="Genomic_DNA"/>
</dbReference>
<gene>
    <name evidence="3" type="ORF">GCM10023322_32810</name>
</gene>
<dbReference type="Gene3D" id="2.10.10.20">
    <property type="entry name" value="Carbohydrate-binding module superfamily 5/12"/>
    <property type="match status" value="1"/>
</dbReference>
<comment type="caution">
    <text evidence="3">The sequence shown here is derived from an EMBL/GenBank/DDBJ whole genome shotgun (WGS) entry which is preliminary data.</text>
</comment>
<dbReference type="SMART" id="SM00495">
    <property type="entry name" value="ChtBD3"/>
    <property type="match status" value="1"/>
</dbReference>
<dbReference type="SUPFAM" id="SSF51055">
    <property type="entry name" value="Carbohydrate binding domain"/>
    <property type="match status" value="1"/>
</dbReference>
<feature type="domain" description="Chitin-binding type-3" evidence="2">
    <location>
        <begin position="15"/>
        <end position="58"/>
    </location>
</feature>
<sequence>MNRTIRGSSWPRHPSAAWTAMTVCNTGDQMSHCGKVYEAKSWTRNQAPGHPNGPSKSIS</sequence>
<dbReference type="RefSeq" id="WP_345630468.1">
    <property type="nucleotide sequence ID" value="NZ_BAABJQ010000008.1"/>
</dbReference>
<dbReference type="CDD" id="cd12215">
    <property type="entry name" value="ChiC_BD"/>
    <property type="match status" value="1"/>
</dbReference>
<keyword evidence="1" id="KW-0378">Hydrolase</keyword>
<proteinExistence type="predicted"/>
<dbReference type="Proteomes" id="UP001501570">
    <property type="component" value="Unassembled WGS sequence"/>
</dbReference>
<name>A0ABP9RUW4_9ACTN</name>
<evidence type="ECO:0000313" key="4">
    <source>
        <dbReference type="Proteomes" id="UP001501570"/>
    </source>
</evidence>
<accession>A0ABP9RUW4</accession>
<dbReference type="InterPro" id="IPR036573">
    <property type="entry name" value="CBM_sf_5/12"/>
</dbReference>
<evidence type="ECO:0000313" key="3">
    <source>
        <dbReference type="EMBL" id="GAA5186479.1"/>
    </source>
</evidence>
<organism evidence="3 4">
    <name type="scientific">Rugosimonospora acidiphila</name>
    <dbReference type="NCBI Taxonomy" id="556531"/>
    <lineage>
        <taxon>Bacteria</taxon>
        <taxon>Bacillati</taxon>
        <taxon>Actinomycetota</taxon>
        <taxon>Actinomycetes</taxon>
        <taxon>Micromonosporales</taxon>
        <taxon>Micromonosporaceae</taxon>
        <taxon>Rugosimonospora</taxon>
    </lineage>
</organism>
<dbReference type="InterPro" id="IPR003610">
    <property type="entry name" value="CBM5/12"/>
</dbReference>
<protein>
    <recommendedName>
        <fullName evidence="2">Chitin-binding type-3 domain-containing protein</fullName>
    </recommendedName>
</protein>
<keyword evidence="4" id="KW-1185">Reference proteome</keyword>
<evidence type="ECO:0000256" key="1">
    <source>
        <dbReference type="ARBA" id="ARBA00022801"/>
    </source>
</evidence>